<gene>
    <name evidence="1" type="ORF">UFOPK2992_00461</name>
</gene>
<dbReference type="EMBL" id="CAFAAI010000057">
    <property type="protein sequence ID" value="CAB4791341.1"/>
    <property type="molecule type" value="Genomic_DNA"/>
</dbReference>
<accession>A0A6J6X1W1</accession>
<sequence>MELLRSEFGNSPLTDMMFTVADGNVFVSVALT</sequence>
<reference evidence="1" key="1">
    <citation type="submission" date="2020-05" db="EMBL/GenBank/DDBJ databases">
        <authorList>
            <person name="Chiriac C."/>
            <person name="Salcher M."/>
            <person name="Ghai R."/>
            <person name="Kavagutti S V."/>
        </authorList>
    </citation>
    <scope>NUCLEOTIDE SEQUENCE</scope>
</reference>
<protein>
    <submittedName>
        <fullName evidence="1">Unannotated protein</fullName>
    </submittedName>
</protein>
<dbReference type="AlphaFoldDB" id="A0A6J6X1W1"/>
<organism evidence="1">
    <name type="scientific">freshwater metagenome</name>
    <dbReference type="NCBI Taxonomy" id="449393"/>
    <lineage>
        <taxon>unclassified sequences</taxon>
        <taxon>metagenomes</taxon>
        <taxon>ecological metagenomes</taxon>
    </lineage>
</organism>
<proteinExistence type="predicted"/>
<name>A0A6J6X1W1_9ZZZZ</name>
<evidence type="ECO:0000313" key="1">
    <source>
        <dbReference type="EMBL" id="CAB4791341.1"/>
    </source>
</evidence>